<evidence type="ECO:0000313" key="2">
    <source>
        <dbReference type="Proteomes" id="UP000000663"/>
    </source>
</evidence>
<keyword evidence="2" id="KW-1185">Reference proteome</keyword>
<dbReference type="RefSeq" id="WP_012035094.1">
    <property type="nucleotide sequence ID" value="NC_009464.1"/>
</dbReference>
<name>Q0W2A6_METAR</name>
<accession>Q0W2A6</accession>
<dbReference type="STRING" id="351160.RCIX2399"/>
<protein>
    <recommendedName>
        <fullName evidence="3">DUF3006 domain-containing protein</fullName>
    </recommendedName>
</protein>
<dbReference type="Pfam" id="PF11213">
    <property type="entry name" value="DUF3006"/>
    <property type="match status" value="1"/>
</dbReference>
<gene>
    <name evidence="1" type="ORF">RCIX2399</name>
</gene>
<dbReference type="EMBL" id="AM114193">
    <property type="protein sequence ID" value="CAJ37487.1"/>
    <property type="molecule type" value="Genomic_DNA"/>
</dbReference>
<dbReference type="AlphaFoldDB" id="Q0W2A6"/>
<proteinExistence type="predicted"/>
<sequence length="73" mass="8233">MKATIDRFEEDLAVLIVRGEVPTVLHIPVWLLPEDCKEGDILDICISKDVEGTEAAKKRVSDLIEKLKKKSKD</sequence>
<dbReference type="eggNOG" id="arCOG05289">
    <property type="taxonomic scope" value="Archaea"/>
</dbReference>
<dbReference type="KEGG" id="rci:RCIX2399"/>
<evidence type="ECO:0008006" key="3">
    <source>
        <dbReference type="Google" id="ProtNLM"/>
    </source>
</evidence>
<organism evidence="1 2">
    <name type="scientific">Methanocella arvoryzae (strain DSM 22066 / NBRC 105507 / MRE50)</name>
    <dbReference type="NCBI Taxonomy" id="351160"/>
    <lineage>
        <taxon>Archaea</taxon>
        <taxon>Methanobacteriati</taxon>
        <taxon>Methanobacteriota</taxon>
        <taxon>Stenosarchaea group</taxon>
        <taxon>Methanomicrobia</taxon>
        <taxon>Methanocellales</taxon>
        <taxon>Methanocellaceae</taxon>
        <taxon>Methanocella</taxon>
    </lineage>
</organism>
<dbReference type="InterPro" id="IPR021377">
    <property type="entry name" value="DUF3006"/>
</dbReference>
<reference evidence="1 2" key="1">
    <citation type="journal article" date="2006" name="Science">
        <title>Genome of rice cluster I archaea -- the key methane producers in the rice rhizosphere.</title>
        <authorList>
            <person name="Erkel C."/>
            <person name="Kube M."/>
            <person name="Reinhardt R."/>
            <person name="Liesack W."/>
        </authorList>
    </citation>
    <scope>NUCLEOTIDE SEQUENCE [LARGE SCALE GENOMIC DNA]</scope>
    <source>
        <strain evidence="2">DSM 22066 / NBRC 105507 / MRE50</strain>
    </source>
</reference>
<dbReference type="Proteomes" id="UP000000663">
    <property type="component" value="Chromosome"/>
</dbReference>
<evidence type="ECO:0000313" key="1">
    <source>
        <dbReference type="EMBL" id="CAJ37487.1"/>
    </source>
</evidence>
<dbReference type="Gene3D" id="6.20.120.50">
    <property type="match status" value="1"/>
</dbReference>
<dbReference type="OrthoDB" id="107717at2157"/>
<dbReference type="GeneID" id="5144241"/>